<evidence type="ECO:0000313" key="1">
    <source>
        <dbReference type="EMBL" id="KKN56973.1"/>
    </source>
</evidence>
<comment type="caution">
    <text evidence="1">The sequence shown here is derived from an EMBL/GenBank/DDBJ whole genome shotgun (WGS) entry which is preliminary data.</text>
</comment>
<name>A0A0F9UTL5_9ZZZZ</name>
<accession>A0A0F9UTL5</accession>
<organism evidence="1">
    <name type="scientific">marine sediment metagenome</name>
    <dbReference type="NCBI Taxonomy" id="412755"/>
    <lineage>
        <taxon>unclassified sequences</taxon>
        <taxon>metagenomes</taxon>
        <taxon>ecological metagenomes</taxon>
    </lineage>
</organism>
<sequence length="63" mass="7667">MEIEKLAKEYHEICREMIERQIGLITKPTRPYIEWKDLTEDQKDGRRFIAKNLLVKYNISDKK</sequence>
<protein>
    <submittedName>
        <fullName evidence="1">Uncharacterized protein</fullName>
    </submittedName>
</protein>
<proteinExistence type="predicted"/>
<dbReference type="AlphaFoldDB" id="A0A0F9UTL5"/>
<reference evidence="1" key="1">
    <citation type="journal article" date="2015" name="Nature">
        <title>Complex archaea that bridge the gap between prokaryotes and eukaryotes.</title>
        <authorList>
            <person name="Spang A."/>
            <person name="Saw J.H."/>
            <person name="Jorgensen S.L."/>
            <person name="Zaremba-Niedzwiedzka K."/>
            <person name="Martijn J."/>
            <person name="Lind A.E."/>
            <person name="van Eijk R."/>
            <person name="Schleper C."/>
            <person name="Guy L."/>
            <person name="Ettema T.J."/>
        </authorList>
    </citation>
    <scope>NUCLEOTIDE SEQUENCE</scope>
</reference>
<dbReference type="EMBL" id="LAZR01000825">
    <property type="protein sequence ID" value="KKN56973.1"/>
    <property type="molecule type" value="Genomic_DNA"/>
</dbReference>
<gene>
    <name evidence="1" type="ORF">LCGC14_0566950</name>
</gene>